<name>A0ABM5P6Y7_DEHRP</name>
<dbReference type="PANTHER" id="PTHR37822">
    <property type="entry name" value="SPORE PHOTOPRODUCT LYASE-RELATED"/>
    <property type="match status" value="1"/>
</dbReference>
<evidence type="ECO:0000313" key="1">
    <source>
        <dbReference type="EMBL" id="AHF10452.1"/>
    </source>
</evidence>
<sequence>MFPDKIYYEPAALGYELGIFLKDKFSDVPWVEIGNHNNIEPLRSNSNKEFARMKRYLIIGIRKTHKYEPNHKVSDFLVPFTSSGCSAMCLYCYLVCNYNKCSYLRLFVNREQMMDKLLKKANSSPNDLTFEIGSNSDLVLENTITGNLEWTIKNFAQNDKGFITFPTKFAMVEPFLKLDHRGRTIMRMSVNPQFIIQKAEIGTSSLKNRIKALNIMCDAGYKVGLLIAPVILVDDWMAQYSELIEQLSDELSDKVKKEIFIEIIFMTYSYVHRAINSEAFPNAIELYDKTLMTGRGRGKYCYRDHIRKQSEQFLREQISQKLGNIPIIYVV</sequence>
<dbReference type="Pfam" id="PF20903">
    <property type="entry name" value="SPL"/>
    <property type="match status" value="1"/>
</dbReference>
<dbReference type="RefSeq" id="WP_025205956.1">
    <property type="nucleotide sequence ID" value="NZ_CP007033.1"/>
</dbReference>
<proteinExistence type="predicted"/>
<protein>
    <submittedName>
        <fullName evidence="1">Spore photoproduct lyase</fullName>
    </submittedName>
</protein>
<evidence type="ECO:0000313" key="2">
    <source>
        <dbReference type="Proteomes" id="UP000018934"/>
    </source>
</evidence>
<dbReference type="Gene3D" id="3.40.50.12110">
    <property type="match status" value="1"/>
</dbReference>
<keyword evidence="2" id="KW-1185">Reference proteome</keyword>
<dbReference type="InterPro" id="IPR049539">
    <property type="entry name" value="SPL"/>
</dbReference>
<dbReference type="Gene3D" id="3.80.30.30">
    <property type="match status" value="1"/>
</dbReference>
<dbReference type="EMBL" id="CP007033">
    <property type="protein sequence ID" value="AHF10452.1"/>
    <property type="molecule type" value="Genomic_DNA"/>
</dbReference>
<dbReference type="Proteomes" id="UP000018934">
    <property type="component" value="Chromosome"/>
</dbReference>
<keyword evidence="1" id="KW-0456">Lyase</keyword>
<dbReference type="GO" id="GO:0016829">
    <property type="term" value="F:lyase activity"/>
    <property type="evidence" value="ECO:0007669"/>
    <property type="project" value="UniProtKB-KW"/>
</dbReference>
<reference evidence="1 2" key="1">
    <citation type="journal article" date="2013" name="Stand. Genomic Sci.">
        <title>Complete genome sequence of Dehalobacter restrictus PER-K23(T.).</title>
        <authorList>
            <person name="Kruse T."/>
            <person name="Maillard J."/>
            <person name="Goodwin L."/>
            <person name="Woyke T."/>
            <person name="Teshima H."/>
            <person name="Bruce D."/>
            <person name="Detter C."/>
            <person name="Tapia R."/>
            <person name="Han C."/>
            <person name="Huntemann M."/>
            <person name="Wei C.L."/>
            <person name="Han J."/>
            <person name="Chen A."/>
            <person name="Kyrpides N."/>
            <person name="Szeto E."/>
            <person name="Markowitz V."/>
            <person name="Ivanova N."/>
            <person name="Pagani I."/>
            <person name="Pati A."/>
            <person name="Pitluck S."/>
            <person name="Nolan M."/>
            <person name="Holliger C."/>
            <person name="Smidt H."/>
        </authorList>
    </citation>
    <scope>NUCLEOTIDE SEQUENCE [LARGE SCALE GENOMIC DNA]</scope>
    <source>
        <strain evidence="2">DSM 9455</strain>
    </source>
</reference>
<gene>
    <name evidence="1" type="ORF">DEHRE_10515</name>
</gene>
<accession>A0ABM5P6Y7</accession>
<organism evidence="1 2">
    <name type="scientific">Dehalobacter restrictus (strain DSM 9455 / PER-K23)</name>
    <dbReference type="NCBI Taxonomy" id="871738"/>
    <lineage>
        <taxon>Bacteria</taxon>
        <taxon>Bacillati</taxon>
        <taxon>Bacillota</taxon>
        <taxon>Clostridia</taxon>
        <taxon>Eubacteriales</taxon>
        <taxon>Desulfitobacteriaceae</taxon>
        <taxon>Dehalobacter</taxon>
    </lineage>
</organism>
<dbReference type="PANTHER" id="PTHR37822:SF2">
    <property type="entry name" value="SPORE PHOTOPRODUCT LYASE"/>
    <property type="match status" value="1"/>
</dbReference>